<accession>A0A0F0KLB7</accession>
<keyword evidence="1" id="KW-0472">Membrane</keyword>
<evidence type="ECO:0000313" key="2">
    <source>
        <dbReference type="EMBL" id="KJL20945.1"/>
    </source>
</evidence>
<feature type="transmembrane region" description="Helical" evidence="1">
    <location>
        <begin position="79"/>
        <end position="100"/>
    </location>
</feature>
<gene>
    <name evidence="2" type="ORF">RN50_01909</name>
</gene>
<evidence type="ECO:0000313" key="3">
    <source>
        <dbReference type="Proteomes" id="UP000033572"/>
    </source>
</evidence>
<feature type="transmembrane region" description="Helical" evidence="1">
    <location>
        <begin position="120"/>
        <end position="143"/>
    </location>
</feature>
<feature type="transmembrane region" description="Helical" evidence="1">
    <location>
        <begin position="50"/>
        <end position="72"/>
    </location>
</feature>
<dbReference type="Proteomes" id="UP000033572">
    <property type="component" value="Unassembled WGS sequence"/>
</dbReference>
<name>A0A0F0KLB7_9MICO</name>
<reference evidence="2 3" key="1">
    <citation type="submission" date="2015-02" db="EMBL/GenBank/DDBJ databases">
        <title>Draft genome sequences of ten Microbacterium spp. with emphasis on heavy metal contaminated environments.</title>
        <authorList>
            <person name="Corretto E."/>
        </authorList>
    </citation>
    <scope>NUCLEOTIDE SEQUENCE [LARGE SCALE GENOMIC DNA]</scope>
    <source>
        <strain evidence="2 3">DSM 12966</strain>
    </source>
</reference>
<dbReference type="EMBL" id="JYIU01000042">
    <property type="protein sequence ID" value="KJL20945.1"/>
    <property type="molecule type" value="Genomic_DNA"/>
</dbReference>
<dbReference type="PATRIC" id="fig|104336.4.peg.1948"/>
<organism evidence="2 3">
    <name type="scientific">Microbacterium foliorum</name>
    <dbReference type="NCBI Taxonomy" id="104336"/>
    <lineage>
        <taxon>Bacteria</taxon>
        <taxon>Bacillati</taxon>
        <taxon>Actinomycetota</taxon>
        <taxon>Actinomycetes</taxon>
        <taxon>Micrococcales</taxon>
        <taxon>Microbacteriaceae</taxon>
        <taxon>Microbacterium</taxon>
    </lineage>
</organism>
<dbReference type="RefSeq" id="WP_045254274.1">
    <property type="nucleotide sequence ID" value="NZ_CP031425.1"/>
</dbReference>
<dbReference type="GeneID" id="94445252"/>
<keyword evidence="1" id="KW-1133">Transmembrane helix</keyword>
<protein>
    <submittedName>
        <fullName evidence="2">Uncharacterized protein</fullName>
    </submittedName>
</protein>
<sequence>MTTNATAGRSGRAVLGVSYVGIPVIISLALITPVLAWTTSPVGVHPDAPLPLAAVFALSLFLPVVGAVPVFSRLVPRRAVFALAVSMSALSISWIAFVGWSFTLGASGGRIELLTSVGGFAAALICATVSVWPATLSALAMTLPNRSTRTIVLCANALLGVTALLLSIAKVTV</sequence>
<feature type="transmembrane region" description="Helical" evidence="1">
    <location>
        <begin position="12"/>
        <end position="38"/>
    </location>
</feature>
<dbReference type="AlphaFoldDB" id="A0A0F0KLB7"/>
<keyword evidence="1" id="KW-0812">Transmembrane</keyword>
<feature type="transmembrane region" description="Helical" evidence="1">
    <location>
        <begin position="150"/>
        <end position="169"/>
    </location>
</feature>
<dbReference type="KEGG" id="mfol:DXT68_12680"/>
<evidence type="ECO:0000256" key="1">
    <source>
        <dbReference type="SAM" id="Phobius"/>
    </source>
</evidence>
<proteinExistence type="predicted"/>
<keyword evidence="3" id="KW-1185">Reference proteome</keyword>
<comment type="caution">
    <text evidence="2">The sequence shown here is derived from an EMBL/GenBank/DDBJ whole genome shotgun (WGS) entry which is preliminary data.</text>
</comment>